<name>A0A4R2BJQ9_9BACI</name>
<organism evidence="2 3">
    <name type="scientific">Mesobacillus foraminis</name>
    <dbReference type="NCBI Taxonomy" id="279826"/>
    <lineage>
        <taxon>Bacteria</taxon>
        <taxon>Bacillati</taxon>
        <taxon>Bacillota</taxon>
        <taxon>Bacilli</taxon>
        <taxon>Bacillales</taxon>
        <taxon>Bacillaceae</taxon>
        <taxon>Mesobacillus</taxon>
    </lineage>
</organism>
<feature type="region of interest" description="Disordered" evidence="1">
    <location>
        <begin position="46"/>
        <end position="73"/>
    </location>
</feature>
<evidence type="ECO:0000313" key="3">
    <source>
        <dbReference type="Proteomes" id="UP000295689"/>
    </source>
</evidence>
<keyword evidence="3" id="KW-1185">Reference proteome</keyword>
<sequence>MAEKDKANVHIQARRQTADKGLEERIASEEEGTTEANLELQDTFYGDSSKRDGIVPTYNGQSGTPAININPKR</sequence>
<dbReference type="Proteomes" id="UP000295689">
    <property type="component" value="Unassembled WGS sequence"/>
</dbReference>
<dbReference type="EMBL" id="SLVV01000003">
    <property type="protein sequence ID" value="TCN26865.1"/>
    <property type="molecule type" value="Genomic_DNA"/>
</dbReference>
<evidence type="ECO:0000313" key="2">
    <source>
        <dbReference type="EMBL" id="TCN26865.1"/>
    </source>
</evidence>
<feature type="region of interest" description="Disordered" evidence="1">
    <location>
        <begin position="1"/>
        <end position="22"/>
    </location>
</feature>
<comment type="caution">
    <text evidence="2">The sequence shown here is derived from an EMBL/GenBank/DDBJ whole genome shotgun (WGS) entry which is preliminary data.</text>
</comment>
<dbReference type="RefSeq" id="WP_132003596.1">
    <property type="nucleotide sequence ID" value="NZ_JABUHM010000002.1"/>
</dbReference>
<gene>
    <name evidence="2" type="ORF">EV146_103391</name>
</gene>
<reference evidence="2 3" key="1">
    <citation type="journal article" date="2015" name="Stand. Genomic Sci.">
        <title>Genomic Encyclopedia of Bacterial and Archaeal Type Strains, Phase III: the genomes of soil and plant-associated and newly described type strains.</title>
        <authorList>
            <person name="Whitman W.B."/>
            <person name="Woyke T."/>
            <person name="Klenk H.P."/>
            <person name="Zhou Y."/>
            <person name="Lilburn T.G."/>
            <person name="Beck B.J."/>
            <person name="De Vos P."/>
            <person name="Vandamme P."/>
            <person name="Eisen J.A."/>
            <person name="Garrity G."/>
            <person name="Hugenholtz P."/>
            <person name="Kyrpides N.C."/>
        </authorList>
    </citation>
    <scope>NUCLEOTIDE SEQUENCE [LARGE SCALE GENOMIC DNA]</scope>
    <source>
        <strain evidence="2 3">CV53</strain>
    </source>
</reference>
<accession>A0A4R2BJQ9</accession>
<protein>
    <submittedName>
        <fullName evidence="2">Uncharacterized protein</fullName>
    </submittedName>
</protein>
<feature type="compositionally biased region" description="Polar residues" evidence="1">
    <location>
        <begin position="58"/>
        <end position="67"/>
    </location>
</feature>
<evidence type="ECO:0000256" key="1">
    <source>
        <dbReference type="SAM" id="MobiDB-lite"/>
    </source>
</evidence>
<dbReference type="AlphaFoldDB" id="A0A4R2BJQ9"/>
<proteinExistence type="predicted"/>